<organism evidence="2 3">
    <name type="scientific">Xylanibacter ruminicola</name>
    <name type="common">Prevotella ruminicola</name>
    <dbReference type="NCBI Taxonomy" id="839"/>
    <lineage>
        <taxon>Bacteria</taxon>
        <taxon>Pseudomonadati</taxon>
        <taxon>Bacteroidota</taxon>
        <taxon>Bacteroidia</taxon>
        <taxon>Bacteroidales</taxon>
        <taxon>Prevotellaceae</taxon>
        <taxon>Xylanibacter</taxon>
    </lineage>
</organism>
<evidence type="ECO:0000256" key="1">
    <source>
        <dbReference type="SAM" id="SignalP"/>
    </source>
</evidence>
<dbReference type="Gene3D" id="2.60.40.2630">
    <property type="match status" value="1"/>
</dbReference>
<dbReference type="Pfam" id="PF13149">
    <property type="entry name" value="Mfa_like_1"/>
    <property type="match status" value="1"/>
</dbReference>
<protein>
    <submittedName>
        <fullName evidence="2">Fimbrillin-like</fullName>
    </submittedName>
</protein>
<gene>
    <name evidence="2" type="ORF">SAMN05216462_0934</name>
</gene>
<feature type="chain" id="PRO_5010256418" evidence="1">
    <location>
        <begin position="17"/>
        <end position="396"/>
    </location>
</feature>
<proteinExistence type="predicted"/>
<dbReference type="Proteomes" id="UP000182257">
    <property type="component" value="Unassembled WGS sequence"/>
</dbReference>
<dbReference type="InterPro" id="IPR025049">
    <property type="entry name" value="Mfa-like_1"/>
</dbReference>
<sequence length="396" mass="43369">MVTAALAMAIALTLGACTEAEVENGGTQQSQEPVLFTVGNIGSAVTRASIGYLQADSRFVCSMFFHAGAKDTDNSAFYSTANPLASDVNMTTTWLKINDATGNAVYRQSSFSETGITLDYFGFDKAAKIFYWQNRLNHIFLALTDNNKLKTQDGTDDTTAGTLKLFPDVQTVDANGNYMLEYDLTTGSKMTDQPDPILAFTTMKPEGASPEANRVELLFKHQFAQVQVNLKNSQDATSVVIGNSEIISVELLGVAEKAYVPYCINADGTLPAVVAEDINIDEAKYNDTKKSNPYGSSFSLFVSDNTTSGYLKTFEGIAFGTIQRIRVTWKEPDYDVTHTTILNSVLEQQLESGKKYIYNIELRRSSIAQVTPKIVDWGTDGTYEADGTIVNKDDEK</sequence>
<dbReference type="AlphaFoldDB" id="A0A1H3ZVY4"/>
<evidence type="ECO:0000313" key="3">
    <source>
        <dbReference type="Proteomes" id="UP000182257"/>
    </source>
</evidence>
<evidence type="ECO:0000313" key="2">
    <source>
        <dbReference type="EMBL" id="SEA27462.1"/>
    </source>
</evidence>
<reference evidence="2 3" key="1">
    <citation type="submission" date="2016-10" db="EMBL/GenBank/DDBJ databases">
        <authorList>
            <person name="de Groot N.N."/>
        </authorList>
    </citation>
    <scope>NUCLEOTIDE SEQUENCE [LARGE SCALE GENOMIC DNA]</scope>
    <source>
        <strain evidence="2 3">D31d</strain>
    </source>
</reference>
<feature type="signal peptide" evidence="1">
    <location>
        <begin position="1"/>
        <end position="16"/>
    </location>
</feature>
<accession>A0A1H3ZVY4</accession>
<keyword evidence="1" id="KW-0732">Signal</keyword>
<dbReference type="EMBL" id="FNRF01000002">
    <property type="protein sequence ID" value="SEA27462.1"/>
    <property type="molecule type" value="Genomic_DNA"/>
</dbReference>
<name>A0A1H3ZVY4_XYLRU</name>